<dbReference type="AlphaFoldDB" id="A0A3N0XL44"/>
<evidence type="ECO:0000313" key="3">
    <source>
        <dbReference type="Proteomes" id="UP000281406"/>
    </source>
</evidence>
<proteinExistence type="predicted"/>
<name>A0A3N0XL44_ANAGA</name>
<dbReference type="EMBL" id="RJVU01070129">
    <property type="protein sequence ID" value="ROI62507.1"/>
    <property type="molecule type" value="Genomic_DNA"/>
</dbReference>
<keyword evidence="3" id="KW-1185">Reference proteome</keyword>
<dbReference type="Proteomes" id="UP000281406">
    <property type="component" value="Unassembled WGS sequence"/>
</dbReference>
<gene>
    <name evidence="2" type="ORF">DPX16_5180</name>
</gene>
<evidence type="ECO:0000256" key="1">
    <source>
        <dbReference type="SAM" id="MobiDB-lite"/>
    </source>
</evidence>
<evidence type="ECO:0000313" key="2">
    <source>
        <dbReference type="EMBL" id="ROI62507.1"/>
    </source>
</evidence>
<protein>
    <submittedName>
        <fullName evidence="2">Uncharacterized protein</fullName>
    </submittedName>
</protein>
<reference evidence="2 3" key="1">
    <citation type="submission" date="2018-10" db="EMBL/GenBank/DDBJ databases">
        <title>Genome assembly for a Yunnan-Guizhou Plateau 3E fish, Anabarilius grahami (Regan), and its evolutionary and genetic applications.</title>
        <authorList>
            <person name="Jiang W."/>
        </authorList>
    </citation>
    <scope>NUCLEOTIDE SEQUENCE [LARGE SCALE GENOMIC DNA]</scope>
    <source>
        <strain evidence="2">AG-KIZ</strain>
        <tissue evidence="2">Muscle</tissue>
    </source>
</reference>
<organism evidence="2 3">
    <name type="scientific">Anabarilius grahami</name>
    <name type="common">Kanglang fish</name>
    <name type="synonym">Barilius grahami</name>
    <dbReference type="NCBI Taxonomy" id="495550"/>
    <lineage>
        <taxon>Eukaryota</taxon>
        <taxon>Metazoa</taxon>
        <taxon>Chordata</taxon>
        <taxon>Craniata</taxon>
        <taxon>Vertebrata</taxon>
        <taxon>Euteleostomi</taxon>
        <taxon>Actinopterygii</taxon>
        <taxon>Neopterygii</taxon>
        <taxon>Teleostei</taxon>
        <taxon>Ostariophysi</taxon>
        <taxon>Cypriniformes</taxon>
        <taxon>Xenocyprididae</taxon>
        <taxon>Xenocypridinae</taxon>
        <taxon>Xenocypridinae incertae sedis</taxon>
        <taxon>Anabarilius</taxon>
    </lineage>
</organism>
<feature type="region of interest" description="Disordered" evidence="1">
    <location>
        <begin position="63"/>
        <end position="95"/>
    </location>
</feature>
<comment type="caution">
    <text evidence="2">The sequence shown here is derived from an EMBL/GenBank/DDBJ whole genome shotgun (WGS) entry which is preliminary data.</text>
</comment>
<accession>A0A3N0XL44</accession>
<sequence>MMAEKPDTLDYEPQLAARVELHIECPRDPTPLLWSFSVKPSPQELAGMEETLLIEAAVTQSRGLSSVPHSPAGLSCPVKRSRHDEHYGGGTQQEATNEQFSCRPFLNYISEPICISAAECVEQPRGLWPVLT</sequence>